<proteinExistence type="predicted"/>
<name>A0A8D2K0K4_THEGE</name>
<dbReference type="AlphaFoldDB" id="A0A8D2K0K4"/>
<keyword evidence="4" id="KW-1185">Reference proteome</keyword>
<feature type="coiled-coil region" evidence="1">
    <location>
        <begin position="143"/>
        <end position="171"/>
    </location>
</feature>
<dbReference type="Ensembl" id="ENSTGET00000017556.1">
    <property type="protein sequence ID" value="ENSTGEP00000014650.1"/>
    <property type="gene ID" value="ENSTGEG00000011897.1"/>
</dbReference>
<reference evidence="3" key="2">
    <citation type="submission" date="2025-08" db="UniProtKB">
        <authorList>
            <consortium name="Ensembl"/>
        </authorList>
    </citation>
    <scope>IDENTIFICATION</scope>
</reference>
<organism evidence="3 4">
    <name type="scientific">Theropithecus gelada</name>
    <name type="common">Gelada baboon</name>
    <dbReference type="NCBI Taxonomy" id="9565"/>
    <lineage>
        <taxon>Eukaryota</taxon>
        <taxon>Metazoa</taxon>
        <taxon>Chordata</taxon>
        <taxon>Craniata</taxon>
        <taxon>Vertebrata</taxon>
        <taxon>Euteleostomi</taxon>
        <taxon>Mammalia</taxon>
        <taxon>Eutheria</taxon>
        <taxon>Euarchontoglires</taxon>
        <taxon>Primates</taxon>
        <taxon>Haplorrhini</taxon>
        <taxon>Catarrhini</taxon>
        <taxon>Cercopithecidae</taxon>
        <taxon>Cercopithecinae</taxon>
        <taxon>Theropithecus</taxon>
    </lineage>
</organism>
<feature type="region of interest" description="Disordered" evidence="2">
    <location>
        <begin position="42"/>
        <end position="70"/>
    </location>
</feature>
<feature type="compositionally biased region" description="Gly residues" evidence="2">
    <location>
        <begin position="42"/>
        <end position="63"/>
    </location>
</feature>
<reference evidence="3" key="3">
    <citation type="submission" date="2025-09" db="UniProtKB">
        <authorList>
            <consortium name="Ensembl"/>
        </authorList>
    </citation>
    <scope>IDENTIFICATION</scope>
</reference>
<evidence type="ECO:0000256" key="1">
    <source>
        <dbReference type="SAM" id="Coils"/>
    </source>
</evidence>
<dbReference type="Proteomes" id="UP000694411">
    <property type="component" value="Chromosome 1"/>
</dbReference>
<protein>
    <submittedName>
        <fullName evidence="3">Uncharacterized protein</fullName>
    </submittedName>
</protein>
<evidence type="ECO:0000313" key="4">
    <source>
        <dbReference type="Proteomes" id="UP000694411"/>
    </source>
</evidence>
<keyword evidence="1" id="KW-0175">Coiled coil</keyword>
<sequence>NPCRCLEFWAGGRLLCHDYAPIQEVTILLARAGSCFFSGSGTGGSGGGVGASERGGPGPGGERYPGFRGQSHPAPNFGWWRRRAQTLSGANVCQAEPQVCVTAPKEIAHCPGQVALFASTSRSVSPVSSVLTQMGDEKDSWKVKTLDEILQEKKRRKEQEEKAEIKRLKNVSHIF</sequence>
<evidence type="ECO:0000313" key="3">
    <source>
        <dbReference type="Ensembl" id="ENSTGEP00000014650.1"/>
    </source>
</evidence>
<evidence type="ECO:0000256" key="2">
    <source>
        <dbReference type="SAM" id="MobiDB-lite"/>
    </source>
</evidence>
<accession>A0A8D2K0K4</accession>
<reference evidence="3" key="1">
    <citation type="submission" date="2018-05" db="EMBL/GenBank/DDBJ databases">
        <title>Whole genome of Theropithecus gelada.</title>
        <authorList>
            <person name="Chiou K.L."/>
            <person name="Snyder-Mackler N."/>
        </authorList>
    </citation>
    <scope>NUCLEOTIDE SEQUENCE [LARGE SCALE GENOMIC DNA]</scope>
</reference>